<dbReference type="PANTHER" id="PTHR36122:SF2">
    <property type="entry name" value="NICOTINAMIDE RIBOSIDE TRANSPORTER PNUC"/>
    <property type="match status" value="1"/>
</dbReference>
<feature type="transmembrane region" description="Helical" evidence="10">
    <location>
        <begin position="18"/>
        <end position="37"/>
    </location>
</feature>
<feature type="transmembrane region" description="Helical" evidence="10">
    <location>
        <begin position="218"/>
        <end position="240"/>
    </location>
</feature>
<keyword evidence="5" id="KW-0813">Transport</keyword>
<dbReference type="EMBL" id="PIPM01000008">
    <property type="protein sequence ID" value="RUO31361.1"/>
    <property type="molecule type" value="Genomic_DNA"/>
</dbReference>
<dbReference type="GO" id="GO:0034257">
    <property type="term" value="F:nicotinamide riboside transmembrane transporter activity"/>
    <property type="evidence" value="ECO:0007669"/>
    <property type="project" value="InterPro"/>
</dbReference>
<dbReference type="OrthoDB" id="7064848at2"/>
<comment type="caution">
    <text evidence="11">The sequence shown here is derived from an EMBL/GenBank/DDBJ whole genome shotgun (WGS) entry which is preliminary data.</text>
</comment>
<protein>
    <recommendedName>
        <fullName evidence="4">Nicotinamide riboside transporter PnuC</fullName>
    </recommendedName>
</protein>
<evidence type="ECO:0000256" key="1">
    <source>
        <dbReference type="ARBA" id="ARBA00002672"/>
    </source>
</evidence>
<comment type="subcellular location">
    <subcellularLocation>
        <location evidence="2">Cell membrane</location>
        <topology evidence="2">Multi-pass membrane protein</topology>
    </subcellularLocation>
</comment>
<name>A0A432WEQ5_9GAMM</name>
<evidence type="ECO:0000256" key="5">
    <source>
        <dbReference type="ARBA" id="ARBA00022448"/>
    </source>
</evidence>
<evidence type="ECO:0000256" key="7">
    <source>
        <dbReference type="ARBA" id="ARBA00022692"/>
    </source>
</evidence>
<feature type="transmembrane region" description="Helical" evidence="10">
    <location>
        <begin position="128"/>
        <end position="146"/>
    </location>
</feature>
<dbReference type="GO" id="GO:0005886">
    <property type="term" value="C:plasma membrane"/>
    <property type="evidence" value="ECO:0007669"/>
    <property type="project" value="UniProtKB-SubCell"/>
</dbReference>
<keyword evidence="7 10" id="KW-0812">Transmembrane</keyword>
<evidence type="ECO:0000256" key="8">
    <source>
        <dbReference type="ARBA" id="ARBA00022989"/>
    </source>
</evidence>
<evidence type="ECO:0000256" key="4">
    <source>
        <dbReference type="ARBA" id="ARBA00017522"/>
    </source>
</evidence>
<keyword evidence="8 10" id="KW-1133">Transmembrane helix</keyword>
<dbReference type="Proteomes" id="UP000288405">
    <property type="component" value="Unassembled WGS sequence"/>
</dbReference>
<keyword evidence="12" id="KW-1185">Reference proteome</keyword>
<evidence type="ECO:0000256" key="6">
    <source>
        <dbReference type="ARBA" id="ARBA00022475"/>
    </source>
</evidence>
<sequence length="248" mass="28165">MRIQVLDKIIGEWQRPWALVWFFCGAAALGSGFWWGTERTTLDMLMLCVALIGLICVVALAFRRNLTGNGLGLAANMGESIVQGRVGATGLVLAPLFYFLTHLYGLVTWRKHQDREGNMRPRSANTSVWWVTAGFIFLGLAIFPWLNAQLQTYSFLESSTDVALHFLGWDLSWYQINVVAFVLGVTAQTTMILRYSFSWLLWIAVNFVWLAVNLANQNYIFAIQTMVYQVNAFIGLYGWWRSSRGDLL</sequence>
<feature type="transmembrane region" description="Helical" evidence="10">
    <location>
        <begin position="166"/>
        <end position="185"/>
    </location>
</feature>
<keyword evidence="9 10" id="KW-0472">Membrane</keyword>
<keyword evidence="6" id="KW-1003">Cell membrane</keyword>
<feature type="transmembrane region" description="Helical" evidence="10">
    <location>
        <begin position="192"/>
        <end position="212"/>
    </location>
</feature>
<dbReference type="AlphaFoldDB" id="A0A432WEQ5"/>
<dbReference type="RefSeq" id="WP_126777180.1">
    <property type="nucleotide sequence ID" value="NZ_PIPM01000008.1"/>
</dbReference>
<evidence type="ECO:0000256" key="3">
    <source>
        <dbReference type="ARBA" id="ARBA00006669"/>
    </source>
</evidence>
<dbReference type="NCBIfam" id="TIGR01528">
    <property type="entry name" value="NMN_trans_PnuC"/>
    <property type="match status" value="1"/>
</dbReference>
<comment type="function">
    <text evidence="1">Required for nicotinamide riboside transport across the inner membrane.</text>
</comment>
<reference evidence="11 12" key="1">
    <citation type="journal article" date="2011" name="Front. Microbiol.">
        <title>Genomic signatures of strain selection and enhancement in Bacillus atrophaeus var. globigii, a historical biowarfare simulant.</title>
        <authorList>
            <person name="Gibbons H.S."/>
            <person name="Broomall S.M."/>
            <person name="McNew L.A."/>
            <person name="Daligault H."/>
            <person name="Chapman C."/>
            <person name="Bruce D."/>
            <person name="Karavis M."/>
            <person name="Krepps M."/>
            <person name="McGregor P.A."/>
            <person name="Hong C."/>
            <person name="Park K.H."/>
            <person name="Akmal A."/>
            <person name="Feldman A."/>
            <person name="Lin J.S."/>
            <person name="Chang W.E."/>
            <person name="Higgs B.W."/>
            <person name="Demirev P."/>
            <person name="Lindquist J."/>
            <person name="Liem A."/>
            <person name="Fochler E."/>
            <person name="Read T.D."/>
            <person name="Tapia R."/>
            <person name="Johnson S."/>
            <person name="Bishop-Lilly K.A."/>
            <person name="Detter C."/>
            <person name="Han C."/>
            <person name="Sozhamannan S."/>
            <person name="Rosenzweig C.N."/>
            <person name="Skowronski E.W."/>
        </authorList>
    </citation>
    <scope>NUCLEOTIDE SEQUENCE [LARGE SCALE GENOMIC DNA]</scope>
    <source>
        <strain evidence="11 12">GYP-17</strain>
    </source>
</reference>
<evidence type="ECO:0000313" key="12">
    <source>
        <dbReference type="Proteomes" id="UP000288405"/>
    </source>
</evidence>
<dbReference type="PANTHER" id="PTHR36122">
    <property type="entry name" value="NICOTINAMIDE RIBOSIDE TRANSPORTER PNUC"/>
    <property type="match status" value="1"/>
</dbReference>
<dbReference type="Pfam" id="PF04973">
    <property type="entry name" value="NMN_transporter"/>
    <property type="match status" value="1"/>
</dbReference>
<evidence type="ECO:0000313" key="11">
    <source>
        <dbReference type="EMBL" id="RUO31361.1"/>
    </source>
</evidence>
<organism evidence="11 12">
    <name type="scientific">Aliidiomarina sanyensis</name>
    <dbReference type="NCBI Taxonomy" id="1249555"/>
    <lineage>
        <taxon>Bacteria</taxon>
        <taxon>Pseudomonadati</taxon>
        <taxon>Pseudomonadota</taxon>
        <taxon>Gammaproteobacteria</taxon>
        <taxon>Alteromonadales</taxon>
        <taxon>Idiomarinaceae</taxon>
        <taxon>Aliidiomarina</taxon>
    </lineage>
</organism>
<accession>A0A432WEQ5</accession>
<comment type="similarity">
    <text evidence="3">Belongs to the nicotinamide ribonucleoside (NR) uptake permease (TC 4.B.1) family.</text>
</comment>
<evidence type="ECO:0000256" key="9">
    <source>
        <dbReference type="ARBA" id="ARBA00023136"/>
    </source>
</evidence>
<gene>
    <name evidence="11" type="ORF">CWE11_08425</name>
</gene>
<evidence type="ECO:0000256" key="10">
    <source>
        <dbReference type="SAM" id="Phobius"/>
    </source>
</evidence>
<proteinExistence type="inferred from homology"/>
<feature type="transmembrane region" description="Helical" evidence="10">
    <location>
        <begin position="82"/>
        <end position="107"/>
    </location>
</feature>
<evidence type="ECO:0000256" key="2">
    <source>
        <dbReference type="ARBA" id="ARBA00004651"/>
    </source>
</evidence>
<dbReference type="InterPro" id="IPR006419">
    <property type="entry name" value="NMN_transpt_PnuC"/>
</dbReference>
<feature type="transmembrane region" description="Helical" evidence="10">
    <location>
        <begin position="44"/>
        <end position="62"/>
    </location>
</feature>